<dbReference type="AlphaFoldDB" id="A0A5K7S7Z1"/>
<accession>A0A5K7S7Z1</accession>
<name>A0A5K7S7Z1_9BACT</name>
<keyword evidence="4" id="KW-1185">Reference proteome</keyword>
<organism evidence="3 4">
    <name type="scientific">Aquipluma nitroreducens</name>
    <dbReference type="NCBI Taxonomy" id="2010828"/>
    <lineage>
        <taxon>Bacteria</taxon>
        <taxon>Pseudomonadati</taxon>
        <taxon>Bacteroidota</taxon>
        <taxon>Bacteroidia</taxon>
        <taxon>Marinilabiliales</taxon>
        <taxon>Prolixibacteraceae</taxon>
        <taxon>Aquipluma</taxon>
    </lineage>
</organism>
<reference evidence="3" key="1">
    <citation type="journal article" date="2020" name="Int. J. Syst. Evol. Microbiol.">
        <title>Aquipluma nitroreducens gen. nov. sp. nov., a novel facultatively anaerobic bacterium isolated from a freshwater lake.</title>
        <authorList>
            <person name="Watanabe M."/>
            <person name="Kojima H."/>
            <person name="Fukui M."/>
        </authorList>
    </citation>
    <scope>NUCLEOTIDE SEQUENCE</scope>
    <source>
        <strain evidence="3">MeG22</strain>
    </source>
</reference>
<evidence type="ECO:0000256" key="1">
    <source>
        <dbReference type="SAM" id="Phobius"/>
    </source>
</evidence>
<dbReference type="PROSITE" id="PS51318">
    <property type="entry name" value="TAT"/>
    <property type="match status" value="1"/>
</dbReference>
<dbReference type="PROSITE" id="PS51257">
    <property type="entry name" value="PROKAR_LIPOPROTEIN"/>
    <property type="match status" value="1"/>
</dbReference>
<evidence type="ECO:0000313" key="3">
    <source>
        <dbReference type="EMBL" id="BBE17444.1"/>
    </source>
</evidence>
<proteinExistence type="predicted"/>
<dbReference type="Pfam" id="PF02738">
    <property type="entry name" value="MoCoBD_1"/>
    <property type="match status" value="1"/>
</dbReference>
<dbReference type="InterPro" id="IPR052516">
    <property type="entry name" value="N-heterocyclic_Hydroxylase"/>
</dbReference>
<keyword evidence="1" id="KW-1133">Transmembrane helix</keyword>
<dbReference type="RefSeq" id="WP_318350440.1">
    <property type="nucleotide sequence ID" value="NZ_AP018694.1"/>
</dbReference>
<dbReference type="InterPro" id="IPR012368">
    <property type="entry name" value="OxRdtase_Mopterin-bd_su_IorB"/>
</dbReference>
<dbReference type="Gene3D" id="3.30.365.10">
    <property type="entry name" value="Aldehyde oxidase/xanthine dehydrogenase, molybdopterin binding domain"/>
    <property type="match status" value="4"/>
</dbReference>
<protein>
    <submittedName>
        <fullName evidence="3">Isoquinoline 1-oxidoreductase beta subunit</fullName>
    </submittedName>
</protein>
<dbReference type="SUPFAM" id="SSF56003">
    <property type="entry name" value="Molybdenum cofactor-binding domain"/>
    <property type="match status" value="2"/>
</dbReference>
<keyword evidence="1" id="KW-0812">Transmembrane</keyword>
<dbReference type="SMART" id="SM01008">
    <property type="entry name" value="Ald_Xan_dh_C"/>
    <property type="match status" value="1"/>
</dbReference>
<dbReference type="InterPro" id="IPR000674">
    <property type="entry name" value="Ald_Oxase/Xan_DH_a/b"/>
</dbReference>
<dbReference type="InterPro" id="IPR006311">
    <property type="entry name" value="TAT_signal"/>
</dbReference>
<sequence length="749" mass="82152">MTIVKTELNRRSFIKSSLLTGGGLLIGFNWLAAACSTSASKGQSIPDEWFEINGYLKIGENGVVTIMSPNPEIGQNVKTSMPMIVAEELDVDWKNVLVEQAPLNTAIFNRQLAGGSDSIKQSWPGLRMAGASARKMLMDAAAKKWNVPVEEITTELGILYHKNSGKKAGYGEVASAAAQLPVPKEVELKDLKDFKIIGTSKKNVDGHKIVVGQPLFGLDYKKEGMLIAMIVHPPAFGMKLKSFDATDVKTKPGIKDVFQIKLFNDDYKPQWCDTTSFTELVAIVGNSTWEVMSAKAYLKVEWEPFADYKIAMAGWGGDQLVNVPSGLESTADHNAKMVAAAAKPGKIERRDGNPEEAFKKAAKVIERTYTAPFLAHTPMEPMNFFADVSADNAILVGPIQSPEYMEKTLSARLGLPLEKIDIQMTRMGGGFGRRLYGHFMVEAALISQKVKAPVKLIYTREDEITFGIYRPAYHALYRAALDSNNNLTAFHVKMGGVPENALHANRFPAGAVDNYLAESWAIESNITVGAMRAPGSNFNAVAEQSFLDELAEAMGKDPIQFRLDLLKRAKENPVGEKNDYDAARYAGVIELVRDKSGWEKDSAGKNRGVAAYFCHSSYVANVVDITGDKDNPVIQKVYTAIDCGVVVNPDAAINMTEGAIVDGIGQSMYGQLTFSKGQPDQDNFDSYRLIRHTEAPKEIEVHFVQNEIHPTGLGEPPYPPVMGALANALYKATGDRYRHQPFIKNSFES</sequence>
<feature type="transmembrane region" description="Helical" evidence="1">
    <location>
        <begin position="12"/>
        <end position="32"/>
    </location>
</feature>
<dbReference type="PIRSF" id="PIRSF036389">
    <property type="entry name" value="IOR_B"/>
    <property type="match status" value="1"/>
</dbReference>
<gene>
    <name evidence="3" type="ORF">AQPE_1594</name>
</gene>
<keyword evidence="1" id="KW-0472">Membrane</keyword>
<dbReference type="Proteomes" id="UP001193389">
    <property type="component" value="Chromosome"/>
</dbReference>
<dbReference type="InterPro" id="IPR037165">
    <property type="entry name" value="AldOxase/xan_DH_Mopterin-bd_sf"/>
</dbReference>
<feature type="domain" description="Aldehyde oxidase/xanthine dehydrogenase a/b hammerhead" evidence="2">
    <location>
        <begin position="211"/>
        <end position="306"/>
    </location>
</feature>
<dbReference type="EMBL" id="AP018694">
    <property type="protein sequence ID" value="BBE17444.1"/>
    <property type="molecule type" value="Genomic_DNA"/>
</dbReference>
<evidence type="ECO:0000313" key="4">
    <source>
        <dbReference type="Proteomes" id="UP001193389"/>
    </source>
</evidence>
<dbReference type="GO" id="GO:0016491">
    <property type="term" value="F:oxidoreductase activity"/>
    <property type="evidence" value="ECO:0007669"/>
    <property type="project" value="InterPro"/>
</dbReference>
<dbReference type="InterPro" id="IPR046867">
    <property type="entry name" value="AldOxase/xan_DH_MoCoBD2"/>
</dbReference>
<dbReference type="PANTHER" id="PTHR47495:SF2">
    <property type="entry name" value="ALDEHYDE DEHYDROGENASE"/>
    <property type="match status" value="1"/>
</dbReference>
<dbReference type="PANTHER" id="PTHR47495">
    <property type="entry name" value="ALDEHYDE DEHYDROGENASE"/>
    <property type="match status" value="1"/>
</dbReference>
<dbReference type="InterPro" id="IPR008274">
    <property type="entry name" value="AldOxase/xan_DH_MoCoBD1"/>
</dbReference>
<dbReference type="Pfam" id="PF20256">
    <property type="entry name" value="MoCoBD_2"/>
    <property type="match status" value="2"/>
</dbReference>
<dbReference type="Gene3D" id="3.90.1170.50">
    <property type="entry name" value="Aldehyde oxidase/xanthine dehydrogenase, a/b hammerhead"/>
    <property type="match status" value="1"/>
</dbReference>
<evidence type="ECO:0000259" key="2">
    <source>
        <dbReference type="SMART" id="SM01008"/>
    </source>
</evidence>
<dbReference type="KEGG" id="anf:AQPE_1594"/>